<name>A0ABU4VJC8_9ACTN</name>
<dbReference type="InterPro" id="IPR027417">
    <property type="entry name" value="P-loop_NTPase"/>
</dbReference>
<evidence type="ECO:0000256" key="2">
    <source>
        <dbReference type="ARBA" id="ARBA00022840"/>
    </source>
</evidence>
<sequence length="238" mass="25458">MRAEHLTRSFRSPRGGAPVVAVDDVSLVATAGAITAITGPSGSGKSTLLQLLAALDRPDRGRVWIGDVEITRLRDRRLAALRRRRIGFVFQSFNLVPSLTARENIALPVQIDGHELAPGRLEQVAEQLGIADRLDHLPAQLSGGQQQRVAVARAVVAEPDVVFADEPTGALDGDTAQSLLRLFRSLATDHGHALVVVTHDPRVAGWADHVLRMDRGRIASADAPAVEDPTMPLPSATP</sequence>
<keyword evidence="5" id="KW-1185">Reference proteome</keyword>
<accession>A0ABU4VJC8</accession>
<evidence type="ECO:0000313" key="5">
    <source>
        <dbReference type="Proteomes" id="UP001277761"/>
    </source>
</evidence>
<dbReference type="Gene3D" id="3.40.50.300">
    <property type="entry name" value="P-loop containing nucleotide triphosphate hydrolases"/>
    <property type="match status" value="1"/>
</dbReference>
<dbReference type="Pfam" id="PF00005">
    <property type="entry name" value="ABC_tran"/>
    <property type="match status" value="1"/>
</dbReference>
<proteinExistence type="predicted"/>
<evidence type="ECO:0000259" key="3">
    <source>
        <dbReference type="PROSITE" id="PS50893"/>
    </source>
</evidence>
<comment type="caution">
    <text evidence="4">The sequence shown here is derived from an EMBL/GenBank/DDBJ whole genome shotgun (WGS) entry which is preliminary data.</text>
</comment>
<dbReference type="EMBL" id="JAXAVX010000001">
    <property type="protein sequence ID" value="MDX8150920.1"/>
    <property type="molecule type" value="Genomic_DNA"/>
</dbReference>
<dbReference type="InterPro" id="IPR017871">
    <property type="entry name" value="ABC_transporter-like_CS"/>
</dbReference>
<dbReference type="RefSeq" id="WP_319953060.1">
    <property type="nucleotide sequence ID" value="NZ_JAXAVX010000001.1"/>
</dbReference>
<dbReference type="SUPFAM" id="SSF52540">
    <property type="entry name" value="P-loop containing nucleoside triphosphate hydrolases"/>
    <property type="match status" value="1"/>
</dbReference>
<dbReference type="PROSITE" id="PS00211">
    <property type="entry name" value="ABC_TRANSPORTER_1"/>
    <property type="match status" value="1"/>
</dbReference>
<protein>
    <submittedName>
        <fullName evidence="4">ATP-binding cassette domain-containing protein</fullName>
    </submittedName>
</protein>
<evidence type="ECO:0000313" key="4">
    <source>
        <dbReference type="EMBL" id="MDX8150920.1"/>
    </source>
</evidence>
<evidence type="ECO:0000256" key="1">
    <source>
        <dbReference type="ARBA" id="ARBA00022741"/>
    </source>
</evidence>
<dbReference type="PANTHER" id="PTHR24220">
    <property type="entry name" value="IMPORT ATP-BINDING PROTEIN"/>
    <property type="match status" value="1"/>
</dbReference>
<dbReference type="PROSITE" id="PS50893">
    <property type="entry name" value="ABC_TRANSPORTER_2"/>
    <property type="match status" value="1"/>
</dbReference>
<keyword evidence="1" id="KW-0547">Nucleotide-binding</keyword>
<dbReference type="GO" id="GO:0005524">
    <property type="term" value="F:ATP binding"/>
    <property type="evidence" value="ECO:0007669"/>
    <property type="project" value="UniProtKB-KW"/>
</dbReference>
<dbReference type="InterPro" id="IPR015854">
    <property type="entry name" value="ABC_transpr_LolD-like"/>
</dbReference>
<dbReference type="SMART" id="SM00382">
    <property type="entry name" value="AAA"/>
    <property type="match status" value="1"/>
</dbReference>
<reference evidence="4 5" key="1">
    <citation type="submission" date="2023-11" db="EMBL/GenBank/DDBJ databases">
        <authorList>
            <person name="Xu M."/>
            <person name="Jiang T."/>
        </authorList>
    </citation>
    <scope>NUCLEOTIDE SEQUENCE [LARGE SCALE GENOMIC DNA]</scope>
    <source>
        <strain evidence="4 5">SD</strain>
    </source>
</reference>
<gene>
    <name evidence="4" type="ORF">SK069_04885</name>
</gene>
<organism evidence="4 5">
    <name type="scientific">Patulibacter brassicae</name>
    <dbReference type="NCBI Taxonomy" id="1705717"/>
    <lineage>
        <taxon>Bacteria</taxon>
        <taxon>Bacillati</taxon>
        <taxon>Actinomycetota</taxon>
        <taxon>Thermoleophilia</taxon>
        <taxon>Solirubrobacterales</taxon>
        <taxon>Patulibacteraceae</taxon>
        <taxon>Patulibacter</taxon>
    </lineage>
</organism>
<feature type="domain" description="ABC transporter" evidence="3">
    <location>
        <begin position="1"/>
        <end position="238"/>
    </location>
</feature>
<keyword evidence="2 4" id="KW-0067">ATP-binding</keyword>
<dbReference type="Proteomes" id="UP001277761">
    <property type="component" value="Unassembled WGS sequence"/>
</dbReference>
<dbReference type="InterPro" id="IPR003593">
    <property type="entry name" value="AAA+_ATPase"/>
</dbReference>
<dbReference type="PANTHER" id="PTHR24220:SF685">
    <property type="entry name" value="ABC TRANSPORTER RELATED"/>
    <property type="match status" value="1"/>
</dbReference>
<dbReference type="InterPro" id="IPR003439">
    <property type="entry name" value="ABC_transporter-like_ATP-bd"/>
</dbReference>